<dbReference type="InterPro" id="IPR001853">
    <property type="entry name" value="DSBA-like_thioredoxin_dom"/>
</dbReference>
<keyword evidence="3" id="KW-1185">Reference proteome</keyword>
<dbReference type="Gene3D" id="3.40.30.10">
    <property type="entry name" value="Glutaredoxin"/>
    <property type="match status" value="1"/>
</dbReference>
<reference evidence="2 3" key="1">
    <citation type="journal article" date="2012" name="Genome Biol.">
        <title>The genome of the polar eukaryotic microalga coccomyxa subellipsoidea reveals traits of cold adaptation.</title>
        <authorList>
            <person name="Blanc G."/>
            <person name="Agarkova I."/>
            <person name="Grimwood J."/>
            <person name="Kuo A."/>
            <person name="Brueggeman A."/>
            <person name="Dunigan D."/>
            <person name="Gurnon J."/>
            <person name="Ladunga I."/>
            <person name="Lindquist E."/>
            <person name="Lucas S."/>
            <person name="Pangilinan J."/>
            <person name="Proschold T."/>
            <person name="Salamov A."/>
            <person name="Schmutz J."/>
            <person name="Weeks D."/>
            <person name="Yamada T."/>
            <person name="Claverie J.M."/>
            <person name="Grigoriev I."/>
            <person name="Van Etten J."/>
            <person name="Lomsadze A."/>
            <person name="Borodovsky M."/>
        </authorList>
    </citation>
    <scope>NUCLEOTIDE SEQUENCE [LARGE SCALE GENOMIC DNA]</scope>
    <source>
        <strain evidence="2 3">C-169</strain>
    </source>
</reference>
<dbReference type="Proteomes" id="UP000007264">
    <property type="component" value="Unassembled WGS sequence"/>
</dbReference>
<dbReference type="STRING" id="574566.I0YSY2"/>
<organism evidence="2 3">
    <name type="scientific">Coccomyxa subellipsoidea (strain C-169)</name>
    <name type="common">Green microalga</name>
    <dbReference type="NCBI Taxonomy" id="574566"/>
    <lineage>
        <taxon>Eukaryota</taxon>
        <taxon>Viridiplantae</taxon>
        <taxon>Chlorophyta</taxon>
        <taxon>core chlorophytes</taxon>
        <taxon>Trebouxiophyceae</taxon>
        <taxon>Trebouxiophyceae incertae sedis</taxon>
        <taxon>Coccomyxaceae</taxon>
        <taxon>Coccomyxa</taxon>
        <taxon>Coccomyxa subellipsoidea</taxon>
    </lineage>
</organism>
<name>I0YSY2_COCSC</name>
<feature type="domain" description="DSBA-like thioredoxin" evidence="1">
    <location>
        <begin position="36"/>
        <end position="131"/>
    </location>
</feature>
<sequence length="141" mass="15679">MYVASREEYLAYNKRRWGSDGWTQSLRRSGEPDERTGRAAEAEELLFEAIYERGQNVADAATLQALGEELGLDRVKEYLSSSDGLEEVLEEDTGAKQEMGIHGVPYFLIQSSLSEVQHRLSGAQSVAAFTSVFEKTIAAKQ</sequence>
<dbReference type="Pfam" id="PF01323">
    <property type="entry name" value="DSBA"/>
    <property type="match status" value="1"/>
</dbReference>
<dbReference type="PANTHER" id="PTHR13887">
    <property type="entry name" value="GLUTATHIONE S-TRANSFERASE KAPPA"/>
    <property type="match status" value="1"/>
</dbReference>
<dbReference type="SUPFAM" id="SSF52833">
    <property type="entry name" value="Thioredoxin-like"/>
    <property type="match status" value="1"/>
</dbReference>
<dbReference type="EMBL" id="AGSI01000012">
    <property type="protein sequence ID" value="EIE21501.1"/>
    <property type="molecule type" value="Genomic_DNA"/>
</dbReference>
<dbReference type="GO" id="GO:0016491">
    <property type="term" value="F:oxidoreductase activity"/>
    <property type="evidence" value="ECO:0007669"/>
    <property type="project" value="InterPro"/>
</dbReference>
<comment type="caution">
    <text evidence="2">The sequence shown here is derived from an EMBL/GenBank/DDBJ whole genome shotgun (WGS) entry which is preliminary data.</text>
</comment>
<accession>I0YSY2</accession>
<dbReference type="eggNOG" id="ENOG502S2Z6">
    <property type="taxonomic scope" value="Eukaryota"/>
</dbReference>
<evidence type="ECO:0000313" key="2">
    <source>
        <dbReference type="EMBL" id="EIE21501.1"/>
    </source>
</evidence>
<dbReference type="RefSeq" id="XP_005646045.1">
    <property type="nucleotide sequence ID" value="XM_005645988.1"/>
</dbReference>
<dbReference type="InterPro" id="IPR036249">
    <property type="entry name" value="Thioredoxin-like_sf"/>
</dbReference>
<gene>
    <name evidence="2" type="ORF">COCSUDRAFT_56715</name>
</gene>
<protein>
    <recommendedName>
        <fullName evidence="1">DSBA-like thioredoxin domain-containing protein</fullName>
    </recommendedName>
</protein>
<dbReference type="GeneID" id="17039485"/>
<dbReference type="PANTHER" id="PTHR13887:SF46">
    <property type="entry name" value="DSBA-LIKE THIOREDOXIN DOMAIN-CONTAINING PROTEIN"/>
    <property type="match status" value="1"/>
</dbReference>
<dbReference type="OrthoDB" id="1930760at2759"/>
<evidence type="ECO:0000259" key="1">
    <source>
        <dbReference type="Pfam" id="PF01323"/>
    </source>
</evidence>
<dbReference type="KEGG" id="csl:COCSUDRAFT_56715"/>
<dbReference type="AlphaFoldDB" id="I0YSY2"/>
<proteinExistence type="predicted"/>
<evidence type="ECO:0000313" key="3">
    <source>
        <dbReference type="Proteomes" id="UP000007264"/>
    </source>
</evidence>